<gene>
    <name evidence="7" type="ORF">KME28_12550</name>
</gene>
<sequence>MEQVLTLVCKLNPTPLQSEKLEVVLHAFAEACNYTNQIIKPDITSKLTIQGIVYEDLRTKFGLPANLAVRACARVGANRKTAKQKNKPVIAFKPTSADYDARIFAFREKDWTVSLTTLSGREHIKINAGNYQRGKLVGRKPTSAQLCKHRDGQYYIHIQLKDEVPDPQPSKKVIGVDFGRRDIAATSNGDFWDGKQLTKTRDKYSKVRASLQQKASTRTRSSRRRCRQVLARLSGRERRFQAWVNHNISKTIIQQAKSEKALVAIEDLTGIRERTNQKPRNKTERRRSNSWAFYQLRIFMEYKGLRDGVEVVAVPPAYTSQTCNRCLHIGLRSQKLFKCGNCGLSCDADLNGAKMIALLGLSVNQPGGKRGAQASPTNGLCCNLSTDSSGLLKAHTVFGTPNQCG</sequence>
<feature type="domain" description="Cas12f1-like TNB" evidence="6">
    <location>
        <begin position="293"/>
        <end position="356"/>
    </location>
</feature>
<dbReference type="InterPro" id="IPR010095">
    <property type="entry name" value="Cas12f1-like_TNB"/>
</dbReference>
<evidence type="ECO:0000256" key="1">
    <source>
        <dbReference type="ARBA" id="ARBA00008761"/>
    </source>
</evidence>
<proteinExistence type="inferred from homology"/>
<keyword evidence="3" id="KW-0238">DNA-binding</keyword>
<accession>A0A9E3H966</accession>
<protein>
    <submittedName>
        <fullName evidence="7">Transposase</fullName>
    </submittedName>
</protein>
<comment type="similarity">
    <text evidence="1">In the C-terminal section; belongs to the transposase 35 family.</text>
</comment>
<dbReference type="Pfam" id="PF07282">
    <property type="entry name" value="Cas12f1-like_TNB"/>
    <property type="match status" value="1"/>
</dbReference>
<feature type="domain" description="Probable transposase IS891/IS1136/IS1341" evidence="5">
    <location>
        <begin position="161"/>
        <end position="268"/>
    </location>
</feature>
<evidence type="ECO:0000259" key="6">
    <source>
        <dbReference type="Pfam" id="PF07282"/>
    </source>
</evidence>
<dbReference type="NCBIfam" id="NF040570">
    <property type="entry name" value="guided_TnpB"/>
    <property type="match status" value="1"/>
</dbReference>
<dbReference type="GO" id="GO:0003677">
    <property type="term" value="F:DNA binding"/>
    <property type="evidence" value="ECO:0007669"/>
    <property type="project" value="UniProtKB-KW"/>
</dbReference>
<keyword evidence="2" id="KW-0815">Transposition</keyword>
<dbReference type="InterPro" id="IPR001959">
    <property type="entry name" value="Transposase"/>
</dbReference>
<evidence type="ECO:0000256" key="3">
    <source>
        <dbReference type="ARBA" id="ARBA00023125"/>
    </source>
</evidence>
<dbReference type="Proteomes" id="UP000813215">
    <property type="component" value="Unassembled WGS sequence"/>
</dbReference>
<name>A0A9E3H966_9NOST</name>
<evidence type="ECO:0000259" key="5">
    <source>
        <dbReference type="Pfam" id="PF01385"/>
    </source>
</evidence>
<comment type="caution">
    <text evidence="7">The sequence shown here is derived from an EMBL/GenBank/DDBJ whole genome shotgun (WGS) entry which is preliminary data.</text>
</comment>
<evidence type="ECO:0000256" key="4">
    <source>
        <dbReference type="ARBA" id="ARBA00023172"/>
    </source>
</evidence>
<dbReference type="EMBL" id="JAHHHW010000087">
    <property type="protein sequence ID" value="MBW4432530.1"/>
    <property type="molecule type" value="Genomic_DNA"/>
</dbReference>
<evidence type="ECO:0000256" key="2">
    <source>
        <dbReference type="ARBA" id="ARBA00022578"/>
    </source>
</evidence>
<reference evidence="7" key="1">
    <citation type="submission" date="2021-05" db="EMBL/GenBank/DDBJ databases">
        <authorList>
            <person name="Pietrasiak N."/>
            <person name="Ward R."/>
            <person name="Stajich J.E."/>
            <person name="Kurbessoian T."/>
        </authorList>
    </citation>
    <scope>NUCLEOTIDE SEQUENCE</scope>
    <source>
        <strain evidence="7">HA4357-MV3</strain>
    </source>
</reference>
<organism evidence="7 8">
    <name type="scientific">Pelatocladus maniniholoensis HA4357-MV3</name>
    <dbReference type="NCBI Taxonomy" id="1117104"/>
    <lineage>
        <taxon>Bacteria</taxon>
        <taxon>Bacillati</taxon>
        <taxon>Cyanobacteriota</taxon>
        <taxon>Cyanophyceae</taxon>
        <taxon>Nostocales</taxon>
        <taxon>Nostocaceae</taxon>
        <taxon>Pelatocladus</taxon>
    </lineage>
</organism>
<dbReference type="GO" id="GO:0006310">
    <property type="term" value="P:DNA recombination"/>
    <property type="evidence" value="ECO:0007669"/>
    <property type="project" value="UniProtKB-KW"/>
</dbReference>
<dbReference type="NCBIfam" id="TIGR01766">
    <property type="entry name" value="IS200/IS605 family accessory protein TnpB-like domain"/>
    <property type="match status" value="1"/>
</dbReference>
<dbReference type="AlphaFoldDB" id="A0A9E3H966"/>
<keyword evidence="4" id="KW-0233">DNA recombination</keyword>
<dbReference type="Pfam" id="PF01385">
    <property type="entry name" value="OrfB_IS605"/>
    <property type="match status" value="1"/>
</dbReference>
<evidence type="ECO:0000313" key="7">
    <source>
        <dbReference type="EMBL" id="MBW4432530.1"/>
    </source>
</evidence>
<evidence type="ECO:0000313" key="8">
    <source>
        <dbReference type="Proteomes" id="UP000813215"/>
    </source>
</evidence>
<dbReference type="GO" id="GO:0032196">
    <property type="term" value="P:transposition"/>
    <property type="evidence" value="ECO:0007669"/>
    <property type="project" value="UniProtKB-KW"/>
</dbReference>
<reference evidence="7" key="2">
    <citation type="journal article" date="2022" name="Microbiol. Resour. Announc.">
        <title>Metagenome Sequencing to Explore Phylogenomics of Terrestrial Cyanobacteria.</title>
        <authorList>
            <person name="Ward R.D."/>
            <person name="Stajich J.E."/>
            <person name="Johansen J.R."/>
            <person name="Huntemann M."/>
            <person name="Clum A."/>
            <person name="Foster B."/>
            <person name="Foster B."/>
            <person name="Roux S."/>
            <person name="Palaniappan K."/>
            <person name="Varghese N."/>
            <person name="Mukherjee S."/>
            <person name="Reddy T.B.K."/>
            <person name="Daum C."/>
            <person name="Copeland A."/>
            <person name="Chen I.A."/>
            <person name="Ivanova N.N."/>
            <person name="Kyrpides N.C."/>
            <person name="Shapiro N."/>
            <person name="Eloe-Fadrosh E.A."/>
            <person name="Pietrasiak N."/>
        </authorList>
    </citation>
    <scope>NUCLEOTIDE SEQUENCE</scope>
    <source>
        <strain evidence="7">HA4357-MV3</strain>
    </source>
</reference>